<dbReference type="Proteomes" id="UP001154252">
    <property type="component" value="Unassembled WGS sequence"/>
</dbReference>
<feature type="repeat" description="ANK" evidence="3">
    <location>
        <begin position="144"/>
        <end position="166"/>
    </location>
</feature>
<dbReference type="InterPro" id="IPR036770">
    <property type="entry name" value="Ankyrin_rpt-contain_sf"/>
</dbReference>
<dbReference type="PANTHER" id="PTHR24171:SF9">
    <property type="entry name" value="ANKYRIN REPEAT DOMAIN-CONTAINING PROTEIN 39"/>
    <property type="match status" value="1"/>
</dbReference>
<feature type="repeat" description="ANK" evidence="3">
    <location>
        <begin position="178"/>
        <end position="210"/>
    </location>
</feature>
<protein>
    <submittedName>
        <fullName evidence="4">Uncharacterized protein</fullName>
    </submittedName>
</protein>
<gene>
    <name evidence="4" type="ORF">PEGY_LOCUS8176</name>
</gene>
<keyword evidence="2 3" id="KW-0040">ANK repeat</keyword>
<reference evidence="4" key="1">
    <citation type="submission" date="2021-07" db="EMBL/GenBank/DDBJ databases">
        <authorList>
            <person name="Branca A.L. A."/>
        </authorList>
    </citation>
    <scope>NUCLEOTIDE SEQUENCE</scope>
</reference>
<comment type="caution">
    <text evidence="4">The sequence shown here is derived from an EMBL/GenBank/DDBJ whole genome shotgun (WGS) entry which is preliminary data.</text>
</comment>
<dbReference type="PRINTS" id="PR01415">
    <property type="entry name" value="ANKYRIN"/>
</dbReference>
<dbReference type="PROSITE" id="PS50297">
    <property type="entry name" value="ANK_REP_REGION"/>
    <property type="match status" value="4"/>
</dbReference>
<dbReference type="Pfam" id="PF13637">
    <property type="entry name" value="Ank_4"/>
    <property type="match status" value="1"/>
</dbReference>
<feature type="repeat" description="ANK" evidence="3">
    <location>
        <begin position="56"/>
        <end position="77"/>
    </location>
</feature>
<dbReference type="OrthoDB" id="366390at2759"/>
<evidence type="ECO:0000313" key="4">
    <source>
        <dbReference type="EMBL" id="CAG8905457.1"/>
    </source>
</evidence>
<dbReference type="EMBL" id="CAJVRC010000887">
    <property type="protein sequence ID" value="CAG8905457.1"/>
    <property type="molecule type" value="Genomic_DNA"/>
</dbReference>
<evidence type="ECO:0000256" key="3">
    <source>
        <dbReference type="PROSITE-ProRule" id="PRU00023"/>
    </source>
</evidence>
<sequence>MLNCERCIWLISQSNSICFIIFQYTGDLCSSTRLSAALQNPRRTRQADTSFFHPSNGHLEVIKVLLDDGAEVTVTDNDGWTPVNAASSNRHLEVVKLLLENGADIGVANNDGWTPLYSAASNCHLEVVKLLLNQGANISVVDKRGCTALHIAAEDGHVDVVKLLFQSLQASLHVQDNDGRTSLFFAATRGHSEVIRLLISYTALPNVNDRYGTSPLCAAIRNGHQEAVEILLSLTETTAEFGNGLDRNLAWWATKSGCASIIDLVRKWAQRMDIEICERDLTVGCYLVPFDRASRSCDVCTRCISSGCADHRCEVCHDFDICLECYGFGIQCRDASHDWILREPNSST</sequence>
<feature type="repeat" description="ANK" evidence="3">
    <location>
        <begin position="111"/>
        <end position="143"/>
    </location>
</feature>
<feature type="repeat" description="ANK" evidence="3">
    <location>
        <begin position="78"/>
        <end position="110"/>
    </location>
</feature>
<evidence type="ECO:0000256" key="1">
    <source>
        <dbReference type="ARBA" id="ARBA00022737"/>
    </source>
</evidence>
<dbReference type="SUPFAM" id="SSF48403">
    <property type="entry name" value="Ankyrin repeat"/>
    <property type="match status" value="1"/>
</dbReference>
<dbReference type="Gene3D" id="1.25.40.20">
    <property type="entry name" value="Ankyrin repeat-containing domain"/>
    <property type="match status" value="2"/>
</dbReference>
<organism evidence="4 5">
    <name type="scientific">Penicillium egyptiacum</name>
    <dbReference type="NCBI Taxonomy" id="1303716"/>
    <lineage>
        <taxon>Eukaryota</taxon>
        <taxon>Fungi</taxon>
        <taxon>Dikarya</taxon>
        <taxon>Ascomycota</taxon>
        <taxon>Pezizomycotina</taxon>
        <taxon>Eurotiomycetes</taxon>
        <taxon>Eurotiomycetidae</taxon>
        <taxon>Eurotiales</taxon>
        <taxon>Aspergillaceae</taxon>
        <taxon>Penicillium</taxon>
    </lineage>
</organism>
<evidence type="ECO:0000313" key="5">
    <source>
        <dbReference type="Proteomes" id="UP001154252"/>
    </source>
</evidence>
<dbReference type="InterPro" id="IPR002110">
    <property type="entry name" value="Ankyrin_rpt"/>
</dbReference>
<dbReference type="Pfam" id="PF12796">
    <property type="entry name" value="Ank_2"/>
    <property type="match status" value="1"/>
</dbReference>
<evidence type="ECO:0000256" key="2">
    <source>
        <dbReference type="ARBA" id="ARBA00023043"/>
    </source>
</evidence>
<dbReference type="SMART" id="SM00248">
    <property type="entry name" value="ANK"/>
    <property type="match status" value="6"/>
</dbReference>
<dbReference type="PROSITE" id="PS50088">
    <property type="entry name" value="ANK_REPEAT"/>
    <property type="match status" value="5"/>
</dbReference>
<proteinExistence type="predicted"/>
<accession>A0A9W4KK63</accession>
<dbReference type="AlphaFoldDB" id="A0A9W4KK63"/>
<keyword evidence="5" id="KW-1185">Reference proteome</keyword>
<dbReference type="PANTHER" id="PTHR24171">
    <property type="entry name" value="ANKYRIN REPEAT DOMAIN-CONTAINING PROTEIN 39-RELATED"/>
    <property type="match status" value="1"/>
</dbReference>
<keyword evidence="1" id="KW-0677">Repeat</keyword>
<dbReference type="Pfam" id="PF00023">
    <property type="entry name" value="Ank"/>
    <property type="match status" value="1"/>
</dbReference>
<name>A0A9W4KK63_9EURO</name>